<dbReference type="SUPFAM" id="SSF56349">
    <property type="entry name" value="DNA breaking-rejoining enzymes"/>
    <property type="match status" value="1"/>
</dbReference>
<dbReference type="AlphaFoldDB" id="A0A2T1ESI7"/>
<comment type="caution">
    <text evidence="3">The sequence shown here is derived from an EMBL/GenBank/DDBJ whole genome shotgun (WGS) entry which is preliminary data.</text>
</comment>
<name>A0A2T1ESI7_9CYAN</name>
<accession>A0A2T1ESI7</accession>
<organism evidence="3 4">
    <name type="scientific">Stenomitos frigidus ULC18</name>
    <dbReference type="NCBI Taxonomy" id="2107698"/>
    <lineage>
        <taxon>Bacteria</taxon>
        <taxon>Bacillati</taxon>
        <taxon>Cyanobacteriota</taxon>
        <taxon>Cyanophyceae</taxon>
        <taxon>Leptolyngbyales</taxon>
        <taxon>Leptolyngbyaceae</taxon>
        <taxon>Stenomitos</taxon>
    </lineage>
</organism>
<dbReference type="Pfam" id="PF00589">
    <property type="entry name" value="Phage_integrase"/>
    <property type="match status" value="1"/>
</dbReference>
<evidence type="ECO:0000256" key="1">
    <source>
        <dbReference type="ARBA" id="ARBA00023172"/>
    </source>
</evidence>
<dbReference type="GO" id="GO:0015074">
    <property type="term" value="P:DNA integration"/>
    <property type="evidence" value="ECO:0007669"/>
    <property type="project" value="InterPro"/>
</dbReference>
<reference evidence="3 4" key="2">
    <citation type="submission" date="2018-03" db="EMBL/GenBank/DDBJ databases">
        <title>The ancient ancestry and fast evolution of plastids.</title>
        <authorList>
            <person name="Moore K.R."/>
            <person name="Magnabosco C."/>
            <person name="Momper L."/>
            <person name="Gold D.A."/>
            <person name="Bosak T."/>
            <person name="Fournier G.P."/>
        </authorList>
    </citation>
    <scope>NUCLEOTIDE SEQUENCE [LARGE SCALE GENOMIC DNA]</scope>
    <source>
        <strain evidence="3 4">ULC18</strain>
    </source>
</reference>
<keyword evidence="4" id="KW-1185">Reference proteome</keyword>
<evidence type="ECO:0000259" key="2">
    <source>
        <dbReference type="Pfam" id="PF00589"/>
    </source>
</evidence>
<dbReference type="EMBL" id="PVWK01000007">
    <property type="protein sequence ID" value="PSB35618.1"/>
    <property type="molecule type" value="Genomic_DNA"/>
</dbReference>
<gene>
    <name evidence="3" type="ORF">C7B82_00675</name>
</gene>
<sequence length="54" mass="6128">MRHTAGTHQSNQVDLKVVCDNLGHANISTTNTYLHAEDDTRHDTTSQAHRWSVR</sequence>
<reference evidence="4" key="1">
    <citation type="submission" date="2018-02" db="EMBL/GenBank/DDBJ databases">
        <authorList>
            <person name="Moore K."/>
            <person name="Momper L."/>
        </authorList>
    </citation>
    <scope>NUCLEOTIDE SEQUENCE [LARGE SCALE GENOMIC DNA]</scope>
    <source>
        <strain evidence="4">ULC18</strain>
    </source>
</reference>
<dbReference type="InterPro" id="IPR013762">
    <property type="entry name" value="Integrase-like_cat_sf"/>
</dbReference>
<evidence type="ECO:0000313" key="3">
    <source>
        <dbReference type="EMBL" id="PSB35618.1"/>
    </source>
</evidence>
<dbReference type="InterPro" id="IPR011010">
    <property type="entry name" value="DNA_brk_join_enz"/>
</dbReference>
<feature type="domain" description="Tyr recombinase" evidence="2">
    <location>
        <begin position="1"/>
        <end position="38"/>
    </location>
</feature>
<dbReference type="Gene3D" id="1.10.443.10">
    <property type="entry name" value="Intergrase catalytic core"/>
    <property type="match status" value="1"/>
</dbReference>
<proteinExistence type="predicted"/>
<keyword evidence="1" id="KW-0233">DNA recombination</keyword>
<dbReference type="InterPro" id="IPR002104">
    <property type="entry name" value="Integrase_catalytic"/>
</dbReference>
<dbReference type="OrthoDB" id="9801717at2"/>
<dbReference type="GO" id="GO:0003677">
    <property type="term" value="F:DNA binding"/>
    <property type="evidence" value="ECO:0007669"/>
    <property type="project" value="InterPro"/>
</dbReference>
<protein>
    <recommendedName>
        <fullName evidence="2">Tyr recombinase domain-containing protein</fullName>
    </recommendedName>
</protein>
<dbReference type="GO" id="GO:0006310">
    <property type="term" value="P:DNA recombination"/>
    <property type="evidence" value="ECO:0007669"/>
    <property type="project" value="UniProtKB-KW"/>
</dbReference>
<dbReference type="Proteomes" id="UP000239576">
    <property type="component" value="Unassembled WGS sequence"/>
</dbReference>
<evidence type="ECO:0000313" key="4">
    <source>
        <dbReference type="Proteomes" id="UP000239576"/>
    </source>
</evidence>